<proteinExistence type="predicted"/>
<dbReference type="InterPro" id="IPR050177">
    <property type="entry name" value="Lipid_A_modif_metabolic_enz"/>
</dbReference>
<gene>
    <name evidence="2" type="ORF">CQ12_38415</name>
</gene>
<evidence type="ECO:0000313" key="3">
    <source>
        <dbReference type="Proteomes" id="UP000050863"/>
    </source>
</evidence>
<keyword evidence="3" id="KW-1185">Reference proteome</keyword>
<name>A0A0R3KBY1_9BRAD</name>
<dbReference type="EMBL" id="LLXZ01000230">
    <property type="protein sequence ID" value="KRQ93000.1"/>
    <property type="molecule type" value="Genomic_DNA"/>
</dbReference>
<dbReference type="Gene3D" id="3.40.50.720">
    <property type="entry name" value="NAD(P)-binding Rossmann-like Domain"/>
    <property type="match status" value="1"/>
</dbReference>
<comment type="caution">
    <text evidence="2">The sequence shown here is derived from an EMBL/GenBank/DDBJ whole genome shotgun (WGS) entry which is preliminary data.</text>
</comment>
<dbReference type="PANTHER" id="PTHR43245:SF58">
    <property type="entry name" value="BLL5923 PROTEIN"/>
    <property type="match status" value="1"/>
</dbReference>
<dbReference type="RefSeq" id="WP_057840863.1">
    <property type="nucleotide sequence ID" value="NZ_LLXZ01000230.1"/>
</dbReference>
<evidence type="ECO:0000259" key="1">
    <source>
        <dbReference type="Pfam" id="PF01370"/>
    </source>
</evidence>
<dbReference type="Proteomes" id="UP000050863">
    <property type="component" value="Unassembled WGS sequence"/>
</dbReference>
<organism evidence="2 3">
    <name type="scientific">Bradyrhizobium jicamae</name>
    <dbReference type="NCBI Taxonomy" id="280332"/>
    <lineage>
        <taxon>Bacteria</taxon>
        <taxon>Pseudomonadati</taxon>
        <taxon>Pseudomonadota</taxon>
        <taxon>Alphaproteobacteria</taxon>
        <taxon>Hyphomicrobiales</taxon>
        <taxon>Nitrobacteraceae</taxon>
        <taxon>Bradyrhizobium</taxon>
    </lineage>
</organism>
<protein>
    <recommendedName>
        <fullName evidence="1">NAD-dependent epimerase/dehydratase domain-containing protein</fullName>
    </recommendedName>
</protein>
<dbReference type="SUPFAM" id="SSF51735">
    <property type="entry name" value="NAD(P)-binding Rossmann-fold domains"/>
    <property type="match status" value="1"/>
</dbReference>
<evidence type="ECO:0000313" key="2">
    <source>
        <dbReference type="EMBL" id="KRQ93000.1"/>
    </source>
</evidence>
<dbReference type="AlphaFoldDB" id="A0A0R3KBY1"/>
<dbReference type="Pfam" id="PF01370">
    <property type="entry name" value="Epimerase"/>
    <property type="match status" value="1"/>
</dbReference>
<dbReference type="InterPro" id="IPR036291">
    <property type="entry name" value="NAD(P)-bd_dom_sf"/>
</dbReference>
<reference evidence="2 3" key="1">
    <citation type="submission" date="2014-03" db="EMBL/GenBank/DDBJ databases">
        <title>Bradyrhizobium valentinum sp. nov., isolated from effective nodules of Lupinus mariae-josephae, a lupine endemic of basic-lime soils in Eastern Spain.</title>
        <authorList>
            <person name="Duran D."/>
            <person name="Rey L."/>
            <person name="Navarro A."/>
            <person name="Busquets A."/>
            <person name="Imperial J."/>
            <person name="Ruiz-Argueso T."/>
        </authorList>
    </citation>
    <scope>NUCLEOTIDE SEQUENCE [LARGE SCALE GENOMIC DNA]</scope>
    <source>
        <strain evidence="2 3">PAC68</strain>
    </source>
</reference>
<dbReference type="STRING" id="280332.CQ12_38415"/>
<accession>A0A0R3KBY1</accession>
<feature type="domain" description="NAD-dependent epimerase/dehydratase" evidence="1">
    <location>
        <begin position="6"/>
        <end position="218"/>
    </location>
</feature>
<dbReference type="PANTHER" id="PTHR43245">
    <property type="entry name" value="BIFUNCTIONAL POLYMYXIN RESISTANCE PROTEIN ARNA"/>
    <property type="match status" value="1"/>
</dbReference>
<sequence>MEKPRVLVTGADGFVGRHLVRYLAMRGYKVIAASRAAFTLDNPNIAAVSLPDISMLFDWQPIVSKCDAVVHLAGIAHKHADDSLYDRVNHRATSALARAISGSGAKHLVFVSSIAAQSGSYADHVLTEDDFPTPHNAYGRSKFAAEQAIRATDISFTILRPVVIYGDGEKGNFAAVHRLSRLPIPLPFGSLTAQRSVLSIQNFNSAVEIALNSPRAKRETFIVSDPKPVTVTDLIARYRVGMGRSPWLIPAPESWIRAALNATGQTAVWERIGRPLVAPPTKLLAIGWEPS</sequence>
<dbReference type="InterPro" id="IPR001509">
    <property type="entry name" value="Epimerase_deHydtase"/>
</dbReference>